<organism evidence="4 5">
    <name type="scientific">Saponaria officinalis</name>
    <name type="common">Common soapwort</name>
    <name type="synonym">Lychnis saponaria</name>
    <dbReference type="NCBI Taxonomy" id="3572"/>
    <lineage>
        <taxon>Eukaryota</taxon>
        <taxon>Viridiplantae</taxon>
        <taxon>Streptophyta</taxon>
        <taxon>Embryophyta</taxon>
        <taxon>Tracheophyta</taxon>
        <taxon>Spermatophyta</taxon>
        <taxon>Magnoliopsida</taxon>
        <taxon>eudicotyledons</taxon>
        <taxon>Gunneridae</taxon>
        <taxon>Pentapetalae</taxon>
        <taxon>Caryophyllales</taxon>
        <taxon>Caryophyllaceae</taxon>
        <taxon>Caryophylleae</taxon>
        <taxon>Saponaria</taxon>
    </lineage>
</organism>
<evidence type="ECO:0000256" key="2">
    <source>
        <dbReference type="SAM" id="MobiDB-lite"/>
    </source>
</evidence>
<feature type="compositionally biased region" description="Acidic residues" evidence="2">
    <location>
        <begin position="660"/>
        <end position="670"/>
    </location>
</feature>
<evidence type="ECO:0000256" key="1">
    <source>
        <dbReference type="PROSITE-ProRule" id="PRU00325"/>
    </source>
</evidence>
<feature type="region of interest" description="Disordered" evidence="2">
    <location>
        <begin position="604"/>
        <end position="670"/>
    </location>
</feature>
<sequence>MTSNSSPTTPLGRPATVEKHTPPILLSYSPKGSQQWIRKVEEDFTPRVGMEFDTLEDGIQFYRIYAIDCGFDIRKSSQRRFRDQTIRTKFVLCHREGYGESKKMKKLVNTETVVNTNEKSDNSKEKSDNKKDSVTTIKRFGCTAMIKLMFHSGKYVICQFHEGHNHPLVLVMNREFQKLSRNLTLYHKQTIINHSKINIEASKTYRIFKEVANGYENVGASLLDFKNFQREVKLFIGDADAEMFISNLEKLLHSKKGFQYAYHVDEGRNLCRVFWTDAHGKSAYQAFGDGVSFDPTYGTNKYCMVFTPFTGIDNHKKSITFASALLSNEDEESFVWVFNKFLDVWVVADKIDIITCKETDFLSRLNGIVWNQDLEPTDFEEKWNERHNHKRLEMESNNSVPKTITPLSIESHALTVYTHEVFKEIQEEIKSSMCGCGIVGYSRNATFEMTAIEDSQRCKTFAVQYNSLTGNVICNCKLFERRGIICRHIFWVFSNKLLKTIPDKYILTRWSKNALRGPIYDLHGNIIESYETADVAQLEMSKVWSEYYNVISVVAKKEADVLRDLQRVLREFKDTVEPTSERMSKRQEMEMLIGCSAPDEVRILPPRQSKNKGSEKRIVTAKNKAIEKAKKQKRRCGDCKRMAYHDSRNCSEPFSKNPPDEDDSSDSERG</sequence>
<feature type="region of interest" description="Disordered" evidence="2">
    <location>
        <begin position="1"/>
        <end position="23"/>
    </location>
</feature>
<dbReference type="AlphaFoldDB" id="A0AAW1M7R4"/>
<keyword evidence="5" id="KW-1185">Reference proteome</keyword>
<evidence type="ECO:0000313" key="5">
    <source>
        <dbReference type="Proteomes" id="UP001443914"/>
    </source>
</evidence>
<protein>
    <recommendedName>
        <fullName evidence="3">SWIM-type domain-containing protein</fullName>
    </recommendedName>
</protein>
<dbReference type="PROSITE" id="PS50966">
    <property type="entry name" value="ZF_SWIM"/>
    <property type="match status" value="1"/>
</dbReference>
<dbReference type="EMBL" id="JBDFQZ010000003">
    <property type="protein sequence ID" value="KAK9741797.1"/>
    <property type="molecule type" value="Genomic_DNA"/>
</dbReference>
<keyword evidence="1" id="KW-0479">Metal-binding</keyword>
<feature type="compositionally biased region" description="Basic and acidic residues" evidence="2">
    <location>
        <begin position="612"/>
        <end position="649"/>
    </location>
</feature>
<dbReference type="Pfam" id="PF03101">
    <property type="entry name" value="FAR1"/>
    <property type="match status" value="1"/>
</dbReference>
<comment type="caution">
    <text evidence="4">The sequence shown here is derived from an EMBL/GenBank/DDBJ whole genome shotgun (WGS) entry which is preliminary data.</text>
</comment>
<dbReference type="Pfam" id="PF04434">
    <property type="entry name" value="SWIM"/>
    <property type="match status" value="1"/>
</dbReference>
<dbReference type="GO" id="GO:0008270">
    <property type="term" value="F:zinc ion binding"/>
    <property type="evidence" value="ECO:0007669"/>
    <property type="project" value="UniProtKB-KW"/>
</dbReference>
<gene>
    <name evidence="4" type="ORF">RND81_03G129000</name>
</gene>
<dbReference type="PANTHER" id="PTHR47718:SF18">
    <property type="entry name" value="PROTEIN FAR1-RELATED SEQUENCE 5-LIKE"/>
    <property type="match status" value="1"/>
</dbReference>
<accession>A0AAW1M7R4</accession>
<dbReference type="Pfam" id="PF10551">
    <property type="entry name" value="MULE"/>
    <property type="match status" value="1"/>
</dbReference>
<dbReference type="InterPro" id="IPR007527">
    <property type="entry name" value="Znf_SWIM"/>
</dbReference>
<dbReference type="PANTHER" id="PTHR47718">
    <property type="entry name" value="OS01G0519700 PROTEIN"/>
    <property type="match status" value="1"/>
</dbReference>
<keyword evidence="1" id="KW-0862">Zinc</keyword>
<dbReference type="InterPro" id="IPR018289">
    <property type="entry name" value="MULE_transposase_dom"/>
</dbReference>
<name>A0AAW1M7R4_SAPOF</name>
<dbReference type="Proteomes" id="UP001443914">
    <property type="component" value="Unassembled WGS sequence"/>
</dbReference>
<evidence type="ECO:0000313" key="4">
    <source>
        <dbReference type="EMBL" id="KAK9741797.1"/>
    </source>
</evidence>
<proteinExistence type="predicted"/>
<evidence type="ECO:0000259" key="3">
    <source>
        <dbReference type="PROSITE" id="PS50966"/>
    </source>
</evidence>
<keyword evidence="1" id="KW-0863">Zinc-finger</keyword>
<reference evidence="4" key="1">
    <citation type="submission" date="2024-03" db="EMBL/GenBank/DDBJ databases">
        <title>WGS assembly of Saponaria officinalis var. Norfolk2.</title>
        <authorList>
            <person name="Jenkins J."/>
            <person name="Shu S."/>
            <person name="Grimwood J."/>
            <person name="Barry K."/>
            <person name="Goodstein D."/>
            <person name="Schmutz J."/>
            <person name="Leebens-Mack J."/>
            <person name="Osbourn A."/>
        </authorList>
    </citation>
    <scope>NUCLEOTIDE SEQUENCE [LARGE SCALE GENOMIC DNA]</scope>
    <source>
        <strain evidence="4">JIC</strain>
    </source>
</reference>
<feature type="domain" description="SWIM-type" evidence="3">
    <location>
        <begin position="461"/>
        <end position="497"/>
    </location>
</feature>
<dbReference type="InterPro" id="IPR004330">
    <property type="entry name" value="FAR1_DNA_bnd_dom"/>
</dbReference>